<protein>
    <submittedName>
        <fullName evidence="11">Peptide/nickel transport system permease protein</fullName>
    </submittedName>
</protein>
<feature type="transmembrane region" description="Helical" evidence="9">
    <location>
        <begin position="95"/>
        <end position="118"/>
    </location>
</feature>
<dbReference type="SUPFAM" id="SSF161098">
    <property type="entry name" value="MetI-like"/>
    <property type="match status" value="1"/>
</dbReference>
<evidence type="ECO:0000256" key="3">
    <source>
        <dbReference type="ARBA" id="ARBA00022475"/>
    </source>
</evidence>
<keyword evidence="4 9" id="KW-0812">Transmembrane</keyword>
<keyword evidence="6" id="KW-0653">Protein transport</keyword>
<keyword evidence="7 9" id="KW-1133">Transmembrane helix</keyword>
<feature type="transmembrane region" description="Helical" evidence="9">
    <location>
        <begin position="31"/>
        <end position="52"/>
    </location>
</feature>
<dbReference type="PANTHER" id="PTHR43386:SF1">
    <property type="entry name" value="D,D-DIPEPTIDE TRANSPORT SYSTEM PERMEASE PROTEIN DDPC-RELATED"/>
    <property type="match status" value="1"/>
</dbReference>
<keyword evidence="3" id="KW-1003">Cell membrane</keyword>
<keyword evidence="8 9" id="KW-0472">Membrane</keyword>
<gene>
    <name evidence="11" type="ORF">BDE18_4131</name>
</gene>
<keyword evidence="5" id="KW-0571">Peptide transport</keyword>
<dbReference type="InterPro" id="IPR000515">
    <property type="entry name" value="MetI-like"/>
</dbReference>
<dbReference type="Proteomes" id="UP000273626">
    <property type="component" value="Unassembled WGS sequence"/>
</dbReference>
<dbReference type="Pfam" id="PF00528">
    <property type="entry name" value="BPD_transp_1"/>
    <property type="match status" value="1"/>
</dbReference>
<keyword evidence="2 9" id="KW-0813">Transport</keyword>
<comment type="caution">
    <text evidence="11">The sequence shown here is derived from an EMBL/GenBank/DDBJ whole genome shotgun (WGS) entry which is preliminary data.</text>
</comment>
<evidence type="ECO:0000256" key="8">
    <source>
        <dbReference type="ARBA" id="ARBA00023136"/>
    </source>
</evidence>
<dbReference type="Gene3D" id="1.10.3720.10">
    <property type="entry name" value="MetI-like"/>
    <property type="match status" value="1"/>
</dbReference>
<organism evidence="11 12">
    <name type="scientific">Paracoccus pantotrophus</name>
    <name type="common">Thiosphaera pantotropha</name>
    <dbReference type="NCBI Taxonomy" id="82367"/>
    <lineage>
        <taxon>Bacteria</taxon>
        <taxon>Pseudomonadati</taxon>
        <taxon>Pseudomonadota</taxon>
        <taxon>Alphaproteobacteria</taxon>
        <taxon>Rhodobacterales</taxon>
        <taxon>Paracoccaceae</taxon>
        <taxon>Paracoccus</taxon>
    </lineage>
</organism>
<evidence type="ECO:0000313" key="11">
    <source>
        <dbReference type="EMBL" id="RKS43175.1"/>
    </source>
</evidence>
<evidence type="ECO:0000313" key="12">
    <source>
        <dbReference type="Proteomes" id="UP000273626"/>
    </source>
</evidence>
<dbReference type="InterPro" id="IPR050366">
    <property type="entry name" value="BP-dependent_transpt_permease"/>
</dbReference>
<feature type="domain" description="ABC transmembrane type-1" evidence="10">
    <location>
        <begin position="91"/>
        <end position="280"/>
    </location>
</feature>
<evidence type="ECO:0000256" key="2">
    <source>
        <dbReference type="ARBA" id="ARBA00022448"/>
    </source>
</evidence>
<accession>A0ABX9S5A3</accession>
<evidence type="ECO:0000256" key="4">
    <source>
        <dbReference type="ARBA" id="ARBA00022692"/>
    </source>
</evidence>
<feature type="transmembrane region" description="Helical" evidence="9">
    <location>
        <begin position="157"/>
        <end position="173"/>
    </location>
</feature>
<evidence type="ECO:0000259" key="10">
    <source>
        <dbReference type="PROSITE" id="PS50928"/>
    </source>
</evidence>
<dbReference type="RefSeq" id="WP_244314518.1">
    <property type="nucleotide sequence ID" value="NZ_CP044425.1"/>
</dbReference>
<sequence>MTTPDMTTQATKARVSTALAAFLSRNGTFEVLAGLLILTALLVLAFAATHVVPADPSAIDFEALMAPPSVAHPFGTDHLGRDVFSRTVFALRIDLWMGVAGVAAPLVIGTALGLVAGYFGGWADAILSRIVDVTVAFPFFVLVIAIIGIMGPGLTNYFIALALVGWVSYARLVRAQTAVLRDKDYVQAARVLGYSTPVILFRHVMPATLPVVLVYATTDIVMIVLAGASLGFLGLGVQPPTPEWGAMIAEGQPYVVNAWWICLFPGLAAIVMGFGFVLLSDGLSRMIRQ</sequence>
<dbReference type="GeneID" id="51370589"/>
<dbReference type="InterPro" id="IPR035906">
    <property type="entry name" value="MetI-like_sf"/>
</dbReference>
<evidence type="ECO:0000256" key="6">
    <source>
        <dbReference type="ARBA" id="ARBA00022927"/>
    </source>
</evidence>
<keyword evidence="12" id="KW-1185">Reference proteome</keyword>
<comment type="similarity">
    <text evidence="9">Belongs to the binding-protein-dependent transport system permease family.</text>
</comment>
<reference evidence="11" key="1">
    <citation type="submission" date="2018-10" db="EMBL/GenBank/DDBJ databases">
        <title>Genomic Encyclopedia of Archaeal and Bacterial Type Strains, Phase II (KMG-II): from individual species to whole genera.</title>
        <authorList>
            <person name="Goeker M."/>
        </authorList>
    </citation>
    <scope>NUCLEOTIDE SEQUENCE [LARGE SCALE GENOMIC DNA]</scope>
    <source>
        <strain evidence="11">DSM 2944</strain>
    </source>
</reference>
<feature type="transmembrane region" description="Helical" evidence="9">
    <location>
        <begin position="257"/>
        <end position="279"/>
    </location>
</feature>
<dbReference type="PROSITE" id="PS50928">
    <property type="entry name" value="ABC_TM1"/>
    <property type="match status" value="1"/>
</dbReference>
<dbReference type="EMBL" id="RBLI01000003">
    <property type="protein sequence ID" value="RKS43175.1"/>
    <property type="molecule type" value="Genomic_DNA"/>
</dbReference>
<evidence type="ECO:0000256" key="7">
    <source>
        <dbReference type="ARBA" id="ARBA00022989"/>
    </source>
</evidence>
<evidence type="ECO:0000256" key="5">
    <source>
        <dbReference type="ARBA" id="ARBA00022856"/>
    </source>
</evidence>
<evidence type="ECO:0000256" key="9">
    <source>
        <dbReference type="RuleBase" id="RU363032"/>
    </source>
</evidence>
<feature type="transmembrane region" description="Helical" evidence="9">
    <location>
        <begin position="212"/>
        <end position="237"/>
    </location>
</feature>
<dbReference type="CDD" id="cd06261">
    <property type="entry name" value="TM_PBP2"/>
    <property type="match status" value="1"/>
</dbReference>
<comment type="subcellular location">
    <subcellularLocation>
        <location evidence="1 9">Cell membrane</location>
        <topology evidence="1 9">Multi-pass membrane protein</topology>
    </subcellularLocation>
</comment>
<proteinExistence type="inferred from homology"/>
<feature type="transmembrane region" description="Helical" evidence="9">
    <location>
        <begin position="130"/>
        <end position="151"/>
    </location>
</feature>
<name>A0ABX9S5A3_PARPN</name>
<dbReference type="PANTHER" id="PTHR43386">
    <property type="entry name" value="OLIGOPEPTIDE TRANSPORT SYSTEM PERMEASE PROTEIN APPC"/>
    <property type="match status" value="1"/>
</dbReference>
<evidence type="ECO:0000256" key="1">
    <source>
        <dbReference type="ARBA" id="ARBA00004651"/>
    </source>
</evidence>